<evidence type="ECO:0000256" key="12">
    <source>
        <dbReference type="ARBA" id="ARBA00023026"/>
    </source>
</evidence>
<organism evidence="16 17">
    <name type="scientific">Pseudomonas fulva</name>
    <dbReference type="NCBI Taxonomy" id="47880"/>
    <lineage>
        <taxon>Bacteria</taxon>
        <taxon>Pseudomonadati</taxon>
        <taxon>Pseudomonadota</taxon>
        <taxon>Gammaproteobacteria</taxon>
        <taxon>Pseudomonadales</taxon>
        <taxon>Pseudomonadaceae</taxon>
        <taxon>Pseudomonas</taxon>
    </lineage>
</organism>
<dbReference type="Gene3D" id="1.20.1270.130">
    <property type="entry name" value="Shigella T3SS effector IpaH domain"/>
    <property type="match status" value="1"/>
</dbReference>
<accession>A0A7S9LB07</accession>
<dbReference type="GO" id="GO:0061630">
    <property type="term" value="F:ubiquitin protein ligase activity"/>
    <property type="evidence" value="ECO:0007669"/>
    <property type="project" value="UniProtKB-EC"/>
</dbReference>
<dbReference type="GO" id="GO:0005576">
    <property type="term" value="C:extracellular region"/>
    <property type="evidence" value="ECO:0007669"/>
    <property type="project" value="UniProtKB-SubCell"/>
</dbReference>
<comment type="catalytic activity">
    <reaction evidence="1">
        <text>S-ubiquitinyl-[E2 ubiquitin-conjugating enzyme]-L-cysteine + [acceptor protein]-L-lysine = [E2 ubiquitin-conjugating enzyme]-L-cysteine + N(6)-ubiquitinyl-[acceptor protein]-L-lysine.</text>
        <dbReference type="EC" id="2.3.2.27"/>
    </reaction>
</comment>
<dbReference type="EMBL" id="CP064946">
    <property type="protein sequence ID" value="QPH50711.1"/>
    <property type="molecule type" value="Genomic_DNA"/>
</dbReference>
<evidence type="ECO:0000256" key="13">
    <source>
        <dbReference type="ARBA" id="ARBA00023200"/>
    </source>
</evidence>
<keyword evidence="7" id="KW-0433">Leucine-rich repeat</keyword>
<reference evidence="16 17" key="1">
    <citation type="submission" date="2020-11" db="EMBL/GenBank/DDBJ databases">
        <title>Pseudomonas fulva producing VIM-24.</title>
        <authorList>
            <person name="Liu S."/>
        </authorList>
    </citation>
    <scope>NUCLEOTIDE SEQUENCE [LARGE SCALE GENOMIC DNA]</scope>
    <source>
        <strain evidence="16 17">ZDHY414</strain>
    </source>
</reference>
<evidence type="ECO:0000256" key="8">
    <source>
        <dbReference type="ARBA" id="ARBA00022679"/>
    </source>
</evidence>
<dbReference type="InterPro" id="IPR046673">
    <property type="entry name" value="ToxA_N"/>
</dbReference>
<dbReference type="EC" id="2.3.2.27" evidence="5"/>
<comment type="similarity">
    <text evidence="4 14">Belongs to the LRR-containing bacterial E3 ligase family.</text>
</comment>
<dbReference type="SUPFAM" id="SSF52058">
    <property type="entry name" value="L domain-like"/>
    <property type="match status" value="1"/>
</dbReference>
<keyword evidence="6 14" id="KW-0964">Secreted</keyword>
<dbReference type="InterPro" id="IPR032675">
    <property type="entry name" value="LRR_dom_sf"/>
</dbReference>
<keyword evidence="11 14" id="KW-0832">Ubl conjugation</keyword>
<sequence length="1489" mass="164733">MAVLTTPSNHTDRFIAQHMPEWLRAASLGQIQALRMHAEENRRIEQRLASLFKGMVSPKWYAEQMLTATIEQKLGVQVDLTHALWRERWDSYSVLGGETLRHHYTFHPVMAHLMQNFPSGSSFDARSGIISGAHGMSLTAPLLVNSASLATACRLVDTGKRYQDYLKSFFDDAACTLLAQGQRARLALAVDVAGLRGDISEVDAAALGQTFDKVVAPDPKQLAVVVKHLHVLGHALIGALVIELSDGGASGQASPGAGVVLYLPHGPLKKFDDLDSLKAHMVNLFKTPAHAFDLLRLVAADARAAFQTVLKKRLSDAAPDLEVTGKTAGASLFAELAGLQVARIKADALFLLVPVEEVDRLQRLQRLQTLEQVGMNLAQMAALFVPELGAMMLAATVVDVLGEIGVAVYDWSRGHQHEALEHVLGVAETVAVTALTAAGGAAVARGFMRSAFVDEMVPVELDNASPRLWAEDLRRYRAVDVPHNAVRGQNGLFQHGDRHWWVHEGAYYAVSRKTASSPWRLVRNDGKTGFGPALDWNGEHGWRLNWQRPQLWSGERALLSHLWPVTGDLDSGRVTQILKVADVDQAQLRRAVAEQRALPVRLRDTLERFEADKRIEDFFATFASHQGKNDPPLLQWCLDQLTEQQRAPASVSASILAQAPRLREGLMSHLTHRLAISPEAAAIQRDFPGLPDAYAEGVIANGTAEQCERLLAQGRLDLGLAEKARLALQEARACRALQGLYLENAYHPDLASLVFGLLRKEPAWPMAHNVQVREASPTGRVLAQLYPVTDPASVKVLVWEHGQMSVYEGGKPVPQDVPGACGLLERLWQLLPEDQRSRLGWSTTDGVKALREGLQARIPAQRRAVQELMGMQVSQPTFRPPARLPDHRYGYLLSGRGSVNHLAERTLQDRVRSLYPGFSAQQLELYLQVLEEQPGSPFTHLLELEGQYSRLDLTLEQWTALPADAANVALRRRVSDQLRRCWRFQGHAGRRQTNGDPGMLLSLSDIGAGELPDLSAVEGFGHVSEVVLANMRLGEVPERFLRPFHGITTLNLDNNALTRLPSGLSQLRELQELTISRNSLHLDDAGLEVLAGMPRLSVLDLSDNSIGHFTIAMDRLPRLRQLGLRRVGLTQVPVHLERAVSLEYVDLRDNHIGELPLPLRAQRNHWRSRLALTGNPLPALYRDLWIDASRTSESEVSADGDAFHLSRWVERLSPAQQDARTAQWNRLVDESGSGDFFTLIGELTDTSDFRLARDDLEARVWAMLDRIESNTALREQTFALASEPRTCVDSVISSFGLLEIRLLSASVEAAAGEHAEGELLSLARRFFRLDQVEAYARQDMSSRETRGEEVDQIEVSLAYKVGLARTLELPGQATTMQFRTIAGVTEEHLNAAEAAVRAAEASDDLAMDISERGFWFDHLQRQYRTAFDVLCEPFVQQMEALYAGRESLTDAQYDTQARAIAKACDEAVKAKALELTRQALAREGEALPG</sequence>
<evidence type="ECO:0000256" key="14">
    <source>
        <dbReference type="PROSITE-ProRule" id="PRU01398"/>
    </source>
</evidence>
<evidence type="ECO:0000256" key="2">
    <source>
        <dbReference type="ARBA" id="ARBA00004192"/>
    </source>
</evidence>
<comment type="subcellular location">
    <subcellularLocation>
        <location evidence="2">Host cytoplasm</location>
    </subcellularLocation>
    <subcellularLocation>
        <location evidence="3">Secreted</location>
    </subcellularLocation>
</comment>
<protein>
    <recommendedName>
        <fullName evidence="5">RING-type E3 ubiquitin transferase</fullName>
        <ecNumber evidence="5">2.3.2.27</ecNumber>
    </recommendedName>
</protein>
<evidence type="ECO:0000256" key="3">
    <source>
        <dbReference type="ARBA" id="ARBA00004613"/>
    </source>
</evidence>
<keyword evidence="8 14" id="KW-0808">Transferase</keyword>
<keyword evidence="13 14" id="KW-1035">Host cytoplasm</keyword>
<evidence type="ECO:0000256" key="4">
    <source>
        <dbReference type="ARBA" id="ARBA00009868"/>
    </source>
</evidence>
<evidence type="ECO:0000256" key="9">
    <source>
        <dbReference type="ARBA" id="ARBA00022737"/>
    </source>
</evidence>
<evidence type="ECO:0000256" key="7">
    <source>
        <dbReference type="ARBA" id="ARBA00022614"/>
    </source>
</evidence>
<dbReference type="PANTHER" id="PTHR47114:SF2">
    <property type="entry name" value="OLIGODENDROCYTE-MYELIN GLYCOPROTEIN"/>
    <property type="match status" value="1"/>
</dbReference>
<dbReference type="PROSITE" id="PS52053">
    <property type="entry name" value="NEL"/>
    <property type="match status" value="1"/>
</dbReference>
<keyword evidence="9" id="KW-0677">Repeat</keyword>
<evidence type="ECO:0000313" key="16">
    <source>
        <dbReference type="EMBL" id="QPH50711.1"/>
    </source>
</evidence>
<feature type="active site" description="Glycyl thioester intermediate" evidence="14">
    <location>
        <position position="1287"/>
    </location>
</feature>
<dbReference type="InterPro" id="IPR051071">
    <property type="entry name" value="LRR-bact_E3_ubiq_ligases"/>
</dbReference>
<dbReference type="GO" id="GO:0030430">
    <property type="term" value="C:host cell cytoplasm"/>
    <property type="evidence" value="ECO:0007669"/>
    <property type="project" value="UniProtKB-SubCell"/>
</dbReference>
<evidence type="ECO:0000256" key="11">
    <source>
        <dbReference type="ARBA" id="ARBA00022843"/>
    </source>
</evidence>
<dbReference type="PANTHER" id="PTHR47114">
    <property type="match status" value="1"/>
</dbReference>
<dbReference type="RefSeq" id="WP_196110607.1">
    <property type="nucleotide sequence ID" value="NZ_CP064943.1"/>
</dbReference>
<dbReference type="Gene3D" id="1.20.58.360">
    <property type="entry name" value="Shigella T3SS effector IpaH defines"/>
    <property type="match status" value="1"/>
</dbReference>
<dbReference type="Gene3D" id="3.80.10.10">
    <property type="entry name" value="Ribonuclease Inhibitor"/>
    <property type="match status" value="1"/>
</dbReference>
<dbReference type="InterPro" id="IPR029487">
    <property type="entry name" value="NEL_dom"/>
</dbReference>
<evidence type="ECO:0000256" key="6">
    <source>
        <dbReference type="ARBA" id="ARBA00022525"/>
    </source>
</evidence>
<dbReference type="Pfam" id="PF20178">
    <property type="entry name" value="ToxA_N"/>
    <property type="match status" value="1"/>
</dbReference>
<evidence type="ECO:0000259" key="15">
    <source>
        <dbReference type="PROSITE" id="PS52053"/>
    </source>
</evidence>
<evidence type="ECO:0000256" key="5">
    <source>
        <dbReference type="ARBA" id="ARBA00012483"/>
    </source>
</evidence>
<name>A0A7S9LB07_9PSED</name>
<feature type="domain" description="NEL" evidence="15">
    <location>
        <begin position="1200"/>
        <end position="1489"/>
    </location>
</feature>
<gene>
    <name evidence="16" type="ORF">IZU98_08445</name>
</gene>
<proteinExistence type="inferred from homology"/>
<keyword evidence="12" id="KW-0843">Virulence</keyword>
<evidence type="ECO:0000256" key="1">
    <source>
        <dbReference type="ARBA" id="ARBA00000900"/>
    </source>
</evidence>
<dbReference type="GO" id="GO:0016567">
    <property type="term" value="P:protein ubiquitination"/>
    <property type="evidence" value="ECO:0007669"/>
    <property type="project" value="InterPro"/>
</dbReference>
<dbReference type="Pfam" id="PF14496">
    <property type="entry name" value="NEL"/>
    <property type="match status" value="1"/>
</dbReference>
<dbReference type="Proteomes" id="UP000594430">
    <property type="component" value="Chromosome"/>
</dbReference>
<comment type="PTM">
    <text evidence="14">Ubiquitinated in the presence of host E1 ubiquitin-activating enzyme, E2 ubiquitin-conjugating enzyme and ubiquitin.</text>
</comment>
<evidence type="ECO:0000256" key="10">
    <source>
        <dbReference type="ARBA" id="ARBA00022786"/>
    </source>
</evidence>
<evidence type="ECO:0000313" key="17">
    <source>
        <dbReference type="Proteomes" id="UP000594430"/>
    </source>
</evidence>
<keyword evidence="10 14" id="KW-0833">Ubl conjugation pathway</keyword>